<evidence type="ECO:0000256" key="1">
    <source>
        <dbReference type="SAM" id="MobiDB-lite"/>
    </source>
</evidence>
<reference evidence="2" key="1">
    <citation type="submission" date="2020-02" db="EMBL/GenBank/DDBJ databases">
        <authorList>
            <person name="Meier V. D."/>
        </authorList>
    </citation>
    <scope>NUCLEOTIDE SEQUENCE</scope>
    <source>
        <strain evidence="2">AVDCRST_MAG41</strain>
    </source>
</reference>
<organism evidence="2">
    <name type="scientific">uncultured Mycobacteriales bacterium</name>
    <dbReference type="NCBI Taxonomy" id="581187"/>
    <lineage>
        <taxon>Bacteria</taxon>
        <taxon>Bacillati</taxon>
        <taxon>Actinomycetota</taxon>
        <taxon>Actinomycetes</taxon>
        <taxon>Mycobacteriales</taxon>
        <taxon>environmental samples</taxon>
    </lineage>
</organism>
<sequence>GGAAVLLAAAALLAGRADPDPVRAPVAPPVTGSPVAGPPARSAPQQVLDVAIGSDRVYALLGSCAGPDQARECGYRLMAQTRGGRWTRLPLPLPAPDASSGFAARLLLTGGDTLTVLDEPHARAYVSEGGAPFAVRRVRGGPPLPAGMPAGLVPEVVAGTVTVFDPATGLRRALAAQPLPGTVPRDVVAGPFGDLWAVAEPGRRVVVGHSADGGRSWRAAAVPGLRPGLAVLSLVPGQDGTVHLLGGREGMSGVPVELAGVWWHPGTDGTWSRVGGPPGPRSVGSVAPGRSRLLFTDRTGALWRLAPGGSFELLPDPVVDGRPVRVGPLFSGPGNRIVGLPAGDIGGALLLVSVDDGDSWLPTLLPD</sequence>
<feature type="non-terminal residue" evidence="2">
    <location>
        <position position="1"/>
    </location>
</feature>
<feature type="region of interest" description="Disordered" evidence="1">
    <location>
        <begin position="18"/>
        <end position="42"/>
    </location>
</feature>
<protein>
    <recommendedName>
        <fullName evidence="3">GH74</fullName>
    </recommendedName>
</protein>
<proteinExistence type="predicted"/>
<dbReference type="SUPFAM" id="SSF110296">
    <property type="entry name" value="Oligoxyloglucan reducing end-specific cellobiohydrolase"/>
    <property type="match status" value="1"/>
</dbReference>
<dbReference type="AlphaFoldDB" id="A0A6J4JZU9"/>
<evidence type="ECO:0008006" key="3">
    <source>
        <dbReference type="Google" id="ProtNLM"/>
    </source>
</evidence>
<evidence type="ECO:0000313" key="2">
    <source>
        <dbReference type="EMBL" id="CAA9292156.1"/>
    </source>
</evidence>
<dbReference type="EMBL" id="CADCTP010000430">
    <property type="protein sequence ID" value="CAA9292156.1"/>
    <property type="molecule type" value="Genomic_DNA"/>
</dbReference>
<name>A0A6J4JZU9_9ACTN</name>
<accession>A0A6J4JZU9</accession>
<gene>
    <name evidence="2" type="ORF">AVDCRST_MAG41-4456</name>
</gene>